<reference evidence="2" key="1">
    <citation type="journal article" date="2022" name="Mol. Ecol. Resour.">
        <title>The genomes of chicory, endive, great burdock and yacon provide insights into Asteraceae palaeo-polyploidization history and plant inulin production.</title>
        <authorList>
            <person name="Fan W."/>
            <person name="Wang S."/>
            <person name="Wang H."/>
            <person name="Wang A."/>
            <person name="Jiang F."/>
            <person name="Liu H."/>
            <person name="Zhao H."/>
            <person name="Xu D."/>
            <person name="Zhang Y."/>
        </authorList>
    </citation>
    <scope>NUCLEOTIDE SEQUENCE [LARGE SCALE GENOMIC DNA]</scope>
    <source>
        <strain evidence="2">cv. Niubang</strain>
    </source>
</reference>
<comment type="caution">
    <text evidence="1">The sequence shown here is derived from an EMBL/GenBank/DDBJ whole genome shotgun (WGS) entry which is preliminary data.</text>
</comment>
<evidence type="ECO:0000313" key="1">
    <source>
        <dbReference type="EMBL" id="KAI3758967.1"/>
    </source>
</evidence>
<keyword evidence="2" id="KW-1185">Reference proteome</keyword>
<gene>
    <name evidence="1" type="ORF">L6452_06540</name>
</gene>
<proteinExistence type="predicted"/>
<organism evidence="1 2">
    <name type="scientific">Arctium lappa</name>
    <name type="common">Greater burdock</name>
    <name type="synonym">Lappa major</name>
    <dbReference type="NCBI Taxonomy" id="4217"/>
    <lineage>
        <taxon>Eukaryota</taxon>
        <taxon>Viridiplantae</taxon>
        <taxon>Streptophyta</taxon>
        <taxon>Embryophyta</taxon>
        <taxon>Tracheophyta</taxon>
        <taxon>Spermatophyta</taxon>
        <taxon>Magnoliopsida</taxon>
        <taxon>eudicotyledons</taxon>
        <taxon>Gunneridae</taxon>
        <taxon>Pentapetalae</taxon>
        <taxon>asterids</taxon>
        <taxon>campanulids</taxon>
        <taxon>Asterales</taxon>
        <taxon>Asteraceae</taxon>
        <taxon>Carduoideae</taxon>
        <taxon>Cardueae</taxon>
        <taxon>Arctiinae</taxon>
        <taxon>Arctium</taxon>
    </lineage>
</organism>
<dbReference type="Proteomes" id="UP001055879">
    <property type="component" value="Linkage Group LG02"/>
</dbReference>
<name>A0ACB9EKI1_ARCLA</name>
<reference evidence="1 2" key="2">
    <citation type="journal article" date="2022" name="Mol. Ecol. Resour.">
        <title>The genomes of chicory, endive, great burdock and yacon provide insights into Asteraceae paleo-polyploidization history and plant inulin production.</title>
        <authorList>
            <person name="Fan W."/>
            <person name="Wang S."/>
            <person name="Wang H."/>
            <person name="Wang A."/>
            <person name="Jiang F."/>
            <person name="Liu H."/>
            <person name="Zhao H."/>
            <person name="Xu D."/>
            <person name="Zhang Y."/>
        </authorList>
    </citation>
    <scope>NUCLEOTIDE SEQUENCE [LARGE SCALE GENOMIC DNA]</scope>
    <source>
        <strain evidence="2">cv. Niubang</strain>
    </source>
</reference>
<dbReference type="EMBL" id="CM042048">
    <property type="protein sequence ID" value="KAI3758967.1"/>
    <property type="molecule type" value="Genomic_DNA"/>
</dbReference>
<protein>
    <submittedName>
        <fullName evidence="1">Uncharacterized protein</fullName>
    </submittedName>
</protein>
<accession>A0ACB9EKI1</accession>
<evidence type="ECO:0000313" key="2">
    <source>
        <dbReference type="Proteomes" id="UP001055879"/>
    </source>
</evidence>
<sequence>MIGEEECVWSSSALAIDEPEVICTTRVDDPVIKEVDVCICGGMAELASAMVDGMVVADRRRRDQREGVG</sequence>